<comment type="caution">
    <text evidence="1">The sequence shown here is derived from an EMBL/GenBank/DDBJ whole genome shotgun (WGS) entry which is preliminary data.</text>
</comment>
<proteinExistence type="predicted"/>
<sequence length="159" mass="18240">MAPTKCAYFMCNNTSDQKPMFRFPSADPTRLQVWLSNCGNMTITHLSHNELRNRYLCLEHFDEKFVQNQGGRRTRITKKALPKHYKEEENMAISPHSPIPSSSEDDDNFWLTSAEVQQQNTTINSIDSGVKCWPIDVDSGTFPCPAYSSCFARNWGRAR</sequence>
<protein>
    <submittedName>
        <fullName evidence="1">Uncharacterized protein</fullName>
    </submittedName>
</protein>
<keyword evidence="2" id="KW-1185">Reference proteome</keyword>
<dbReference type="EMBL" id="CM046109">
    <property type="protein sequence ID" value="KAI8441850.1"/>
    <property type="molecule type" value="Genomic_DNA"/>
</dbReference>
<reference evidence="1 2" key="1">
    <citation type="journal article" date="2022" name="Genome Biol. Evol.">
        <title>The Spruce Budworm Genome: Reconstructing the Evolutionary History of Antifreeze Proteins.</title>
        <authorList>
            <person name="Beliveau C."/>
            <person name="Gagne P."/>
            <person name="Picq S."/>
            <person name="Vernygora O."/>
            <person name="Keeling C.I."/>
            <person name="Pinkney K."/>
            <person name="Doucet D."/>
            <person name="Wen F."/>
            <person name="Johnston J.S."/>
            <person name="Maaroufi H."/>
            <person name="Boyle B."/>
            <person name="Laroche J."/>
            <person name="Dewar K."/>
            <person name="Juretic N."/>
            <person name="Blackburn G."/>
            <person name="Nisole A."/>
            <person name="Brunet B."/>
            <person name="Brandao M."/>
            <person name="Lumley L."/>
            <person name="Duan J."/>
            <person name="Quan G."/>
            <person name="Lucarotti C.J."/>
            <person name="Roe A.D."/>
            <person name="Sperling F.A.H."/>
            <person name="Levesque R.C."/>
            <person name="Cusson M."/>
        </authorList>
    </citation>
    <scope>NUCLEOTIDE SEQUENCE [LARGE SCALE GENOMIC DNA]</scope>
    <source>
        <strain evidence="1">Glfc:IPQL:Cfum</strain>
    </source>
</reference>
<dbReference type="Proteomes" id="UP001064048">
    <property type="component" value="Chromosome 9"/>
</dbReference>
<accession>A0ACC0KZU8</accession>
<name>A0ACC0KZU8_CHOFU</name>
<evidence type="ECO:0000313" key="1">
    <source>
        <dbReference type="EMBL" id="KAI8441850.1"/>
    </source>
</evidence>
<evidence type="ECO:0000313" key="2">
    <source>
        <dbReference type="Proteomes" id="UP001064048"/>
    </source>
</evidence>
<organism evidence="1 2">
    <name type="scientific">Choristoneura fumiferana</name>
    <name type="common">Spruce budworm moth</name>
    <name type="synonym">Archips fumiferana</name>
    <dbReference type="NCBI Taxonomy" id="7141"/>
    <lineage>
        <taxon>Eukaryota</taxon>
        <taxon>Metazoa</taxon>
        <taxon>Ecdysozoa</taxon>
        <taxon>Arthropoda</taxon>
        <taxon>Hexapoda</taxon>
        <taxon>Insecta</taxon>
        <taxon>Pterygota</taxon>
        <taxon>Neoptera</taxon>
        <taxon>Endopterygota</taxon>
        <taxon>Lepidoptera</taxon>
        <taxon>Glossata</taxon>
        <taxon>Ditrysia</taxon>
        <taxon>Tortricoidea</taxon>
        <taxon>Tortricidae</taxon>
        <taxon>Tortricinae</taxon>
        <taxon>Choristoneura</taxon>
    </lineage>
</organism>
<gene>
    <name evidence="1" type="ORF">MSG28_005534</name>
</gene>